<evidence type="ECO:0000313" key="2">
    <source>
        <dbReference type="EMBL" id="CAE6455836.1"/>
    </source>
</evidence>
<protein>
    <recommendedName>
        <fullName evidence="1">Ricin B lectin domain-containing protein</fullName>
    </recommendedName>
</protein>
<dbReference type="SUPFAM" id="SSF50370">
    <property type="entry name" value="Ricin B-like lectins"/>
    <property type="match status" value="1"/>
</dbReference>
<dbReference type="EMBL" id="CAJMWS010000626">
    <property type="protein sequence ID" value="CAE6455836.1"/>
    <property type="molecule type" value="Genomic_DNA"/>
</dbReference>
<evidence type="ECO:0000259" key="1">
    <source>
        <dbReference type="Pfam" id="PF14200"/>
    </source>
</evidence>
<dbReference type="InterPro" id="IPR035992">
    <property type="entry name" value="Ricin_B-like_lectins"/>
</dbReference>
<evidence type="ECO:0000313" key="3">
    <source>
        <dbReference type="Proteomes" id="UP000663846"/>
    </source>
</evidence>
<comment type="caution">
    <text evidence="2">The sequence shown here is derived from an EMBL/GenBank/DDBJ whole genome shotgun (WGS) entry which is preliminary data.</text>
</comment>
<dbReference type="CDD" id="cd23422">
    <property type="entry name" value="beta-trefoil_Ricin_MPL_CNL"/>
    <property type="match status" value="1"/>
</dbReference>
<accession>A0A8H3BGX9</accession>
<feature type="domain" description="Ricin B lectin" evidence="1">
    <location>
        <begin position="39"/>
        <end position="120"/>
    </location>
</feature>
<gene>
    <name evidence="2" type="ORF">RDB_LOCUS152277</name>
</gene>
<proteinExistence type="predicted"/>
<dbReference type="Gene3D" id="2.80.10.50">
    <property type="match status" value="1"/>
</dbReference>
<dbReference type="AlphaFoldDB" id="A0A8H3BGX9"/>
<organism evidence="2 3">
    <name type="scientific">Rhizoctonia solani</name>
    <dbReference type="NCBI Taxonomy" id="456999"/>
    <lineage>
        <taxon>Eukaryota</taxon>
        <taxon>Fungi</taxon>
        <taxon>Dikarya</taxon>
        <taxon>Basidiomycota</taxon>
        <taxon>Agaricomycotina</taxon>
        <taxon>Agaricomycetes</taxon>
        <taxon>Cantharellales</taxon>
        <taxon>Ceratobasidiaceae</taxon>
        <taxon>Rhizoctonia</taxon>
    </lineage>
</organism>
<reference evidence="2" key="1">
    <citation type="submission" date="2021-01" db="EMBL/GenBank/DDBJ databases">
        <authorList>
            <person name="Kaushik A."/>
        </authorList>
    </citation>
    <scope>NUCLEOTIDE SEQUENCE</scope>
    <source>
        <strain evidence="2">AG1-1C</strain>
    </source>
</reference>
<name>A0A8H3BGX9_9AGAM</name>
<dbReference type="PROSITE" id="PS50231">
    <property type="entry name" value="RICIN_B_LECTIN"/>
    <property type="match status" value="1"/>
</dbReference>
<dbReference type="Proteomes" id="UP000663846">
    <property type="component" value="Unassembled WGS sequence"/>
</dbReference>
<dbReference type="Pfam" id="PF14200">
    <property type="entry name" value="RicinB_lectin_2"/>
    <property type="match status" value="1"/>
</dbReference>
<sequence>MTIEPGKYQIKNHASWTTLDESTDGEQVIHGWTQTNESNQHWEVHLEDDGNYVIQNIASGSFLFADGPEDGTRLVGSGNRAAWYLDQHSEGWVYISFPGTNQVVDLDNGEAADGTTISLWRRNDDSKQQQWFFEPV</sequence>
<dbReference type="InterPro" id="IPR000772">
    <property type="entry name" value="Ricin_B_lectin"/>
</dbReference>